<dbReference type="Gene3D" id="3.30.160.60">
    <property type="entry name" value="Classic Zinc Finger"/>
    <property type="match status" value="1"/>
</dbReference>
<dbReference type="InterPro" id="IPR013083">
    <property type="entry name" value="Znf_RING/FYVE/PHD"/>
</dbReference>
<gene>
    <name evidence="4" type="ORF">PACLA_8A044608</name>
</gene>
<dbReference type="Proteomes" id="UP001152795">
    <property type="component" value="Unassembled WGS sequence"/>
</dbReference>
<dbReference type="PROSITE" id="PS50089">
    <property type="entry name" value="ZF_RING_2"/>
    <property type="match status" value="1"/>
</dbReference>
<dbReference type="SUPFAM" id="SSF57850">
    <property type="entry name" value="RING/U-box"/>
    <property type="match status" value="1"/>
</dbReference>
<dbReference type="InterPro" id="IPR043472">
    <property type="entry name" value="Macro_dom-like"/>
</dbReference>
<dbReference type="Pfam" id="PF00643">
    <property type="entry name" value="zf-B_box"/>
    <property type="match status" value="1"/>
</dbReference>
<evidence type="ECO:0000256" key="3">
    <source>
        <dbReference type="ARBA" id="ARBA00022833"/>
    </source>
</evidence>
<keyword evidence="2" id="KW-0863">Zinc-finger</keyword>
<dbReference type="AlphaFoldDB" id="A0A6S7J8F8"/>
<dbReference type="Gene3D" id="3.40.220.10">
    <property type="entry name" value="Leucine Aminopeptidase, subunit E, domain 1"/>
    <property type="match status" value="1"/>
</dbReference>
<sequence length="587" mass="66972">MAYVLNSDPNDKLEEDMPCTVCLGTLREPTTLPCLHSFCKVCLGSVVEKRRKEAPLDRPIREFNCPNCRSEFTLEPDETVANMQPKQQISNKVNKATAVLDGETGIPCSHNCSQSYSVARCVTCEKDLCQECLTAHNNYLGHSNHSVLSMPTMEGLSKHENHLKTKRKMFCKELGHEDKALKFYCETCDKLICRYCMEFGHDKQGHTCRIAKEVAHKNRVLLAASNENLKNLLEEGEAFLKQLSFVTERVDMHAQDAKSEFGARKETTLKLIHDGFERKCKELNDKVDEIQGEKLQKLKQHEDKTKAYVTSIQQCAQTYIKLLDEGTDEEIISLRKTIHDSEEKLVAQRSNHFKVPVTDLNAHYSNFNVNEIHIADILEQAMAIMGQIEEETSDQELETDKIELETVDRNGVQKDQPSSNSNKGLRAYYKHSKLIVYEGDITREAVDAIVMPITRQRYENIKDSMPVSFGDVVVRLEDDLPCKMVLYVIGFQKDELQEQQSQSYVSLPLMRKIIFNSLVLATKHNAKIISMSATGLQLNEECAETTFDIVEEFLEGSNKSVQEIRFINGDKQTLLFSNELSRRYQAF</sequence>
<dbReference type="EMBL" id="CACRXK020014439">
    <property type="protein sequence ID" value="CAB4026838.1"/>
    <property type="molecule type" value="Genomic_DNA"/>
</dbReference>
<dbReference type="InterPro" id="IPR018957">
    <property type="entry name" value="Znf_C3HC4_RING-type"/>
</dbReference>
<dbReference type="Gene3D" id="3.30.40.10">
    <property type="entry name" value="Zinc/RING finger domain, C3HC4 (zinc finger)"/>
    <property type="match status" value="1"/>
</dbReference>
<dbReference type="InterPro" id="IPR000315">
    <property type="entry name" value="Znf_B-box"/>
</dbReference>
<dbReference type="Pfam" id="PF00097">
    <property type="entry name" value="zf-C3HC4"/>
    <property type="match status" value="1"/>
</dbReference>
<dbReference type="PROSITE" id="PS00518">
    <property type="entry name" value="ZF_RING_1"/>
    <property type="match status" value="1"/>
</dbReference>
<reference evidence="4" key="1">
    <citation type="submission" date="2020-04" db="EMBL/GenBank/DDBJ databases">
        <authorList>
            <person name="Alioto T."/>
            <person name="Alioto T."/>
            <person name="Gomez Garrido J."/>
        </authorList>
    </citation>
    <scope>NUCLEOTIDE SEQUENCE</scope>
    <source>
        <strain evidence="4">A484AB</strain>
    </source>
</reference>
<dbReference type="InterPro" id="IPR047153">
    <property type="entry name" value="TRIM45/56/19-like"/>
</dbReference>
<keyword evidence="3" id="KW-0862">Zinc</keyword>
<evidence type="ECO:0000256" key="2">
    <source>
        <dbReference type="ARBA" id="ARBA00022771"/>
    </source>
</evidence>
<protein>
    <submittedName>
        <fullName evidence="4">Tripartite motif-containing 2-like</fullName>
    </submittedName>
</protein>
<comment type="caution">
    <text evidence="4">The sequence shown here is derived from an EMBL/GenBank/DDBJ whole genome shotgun (WGS) entry which is preliminary data.</text>
</comment>
<name>A0A6S7J8F8_PARCT</name>
<dbReference type="PANTHER" id="PTHR25462:SF296">
    <property type="entry name" value="MEIOTIC P26, ISOFORM F"/>
    <property type="match status" value="1"/>
</dbReference>
<keyword evidence="1" id="KW-0479">Metal-binding</keyword>
<dbReference type="PANTHER" id="PTHR25462">
    <property type="entry name" value="BONUS, ISOFORM C-RELATED"/>
    <property type="match status" value="1"/>
</dbReference>
<dbReference type="PROSITE" id="PS50119">
    <property type="entry name" value="ZF_BBOX"/>
    <property type="match status" value="1"/>
</dbReference>
<dbReference type="InterPro" id="IPR017907">
    <property type="entry name" value="Znf_RING_CS"/>
</dbReference>
<organism evidence="4 5">
    <name type="scientific">Paramuricea clavata</name>
    <name type="common">Red gorgonian</name>
    <name type="synonym">Violescent sea-whip</name>
    <dbReference type="NCBI Taxonomy" id="317549"/>
    <lineage>
        <taxon>Eukaryota</taxon>
        <taxon>Metazoa</taxon>
        <taxon>Cnidaria</taxon>
        <taxon>Anthozoa</taxon>
        <taxon>Octocorallia</taxon>
        <taxon>Malacalcyonacea</taxon>
        <taxon>Plexauridae</taxon>
        <taxon>Paramuricea</taxon>
    </lineage>
</organism>
<evidence type="ECO:0000313" key="5">
    <source>
        <dbReference type="Proteomes" id="UP001152795"/>
    </source>
</evidence>
<dbReference type="GO" id="GO:0008270">
    <property type="term" value="F:zinc ion binding"/>
    <property type="evidence" value="ECO:0007669"/>
    <property type="project" value="UniProtKB-KW"/>
</dbReference>
<proteinExistence type="predicted"/>
<dbReference type="SUPFAM" id="SSF57845">
    <property type="entry name" value="B-box zinc-binding domain"/>
    <property type="match status" value="1"/>
</dbReference>
<evidence type="ECO:0000313" key="4">
    <source>
        <dbReference type="EMBL" id="CAB4026838.1"/>
    </source>
</evidence>
<dbReference type="OrthoDB" id="342730at2759"/>
<keyword evidence="5" id="KW-1185">Reference proteome</keyword>
<dbReference type="CDD" id="cd19757">
    <property type="entry name" value="Bbox1"/>
    <property type="match status" value="1"/>
</dbReference>
<dbReference type="SUPFAM" id="SSF52949">
    <property type="entry name" value="Macro domain-like"/>
    <property type="match status" value="1"/>
</dbReference>
<evidence type="ECO:0000256" key="1">
    <source>
        <dbReference type="ARBA" id="ARBA00022723"/>
    </source>
</evidence>
<dbReference type="InterPro" id="IPR001841">
    <property type="entry name" value="Znf_RING"/>
</dbReference>
<accession>A0A6S7J8F8</accession>
<dbReference type="SMART" id="SM00184">
    <property type="entry name" value="RING"/>
    <property type="match status" value="1"/>
</dbReference>